<dbReference type="Proteomes" id="UP001197114">
    <property type="component" value="Unassembled WGS sequence"/>
</dbReference>
<dbReference type="RefSeq" id="WP_219687991.1">
    <property type="nucleotide sequence ID" value="NZ_WMBF01000050.1"/>
</dbReference>
<organism evidence="3 4">
    <name type="scientific">Streptomyces anatolicus</name>
    <dbReference type="NCBI Taxonomy" id="2675858"/>
    <lineage>
        <taxon>Bacteria</taxon>
        <taxon>Bacillati</taxon>
        <taxon>Actinomycetota</taxon>
        <taxon>Actinomycetes</taxon>
        <taxon>Kitasatosporales</taxon>
        <taxon>Streptomycetaceae</taxon>
        <taxon>Streptomyces</taxon>
    </lineage>
</organism>
<accession>A0ABS6YLL3</accession>
<feature type="domain" description="MDMPI C-terminal" evidence="1">
    <location>
        <begin position="147"/>
        <end position="221"/>
    </location>
</feature>
<dbReference type="EMBL" id="WMBF01000050">
    <property type="protein sequence ID" value="MBW5421482.1"/>
    <property type="molecule type" value="Genomic_DNA"/>
</dbReference>
<dbReference type="SUPFAM" id="SSF55718">
    <property type="entry name" value="SCP-like"/>
    <property type="match status" value="1"/>
</dbReference>
<dbReference type="NCBIfam" id="TIGR03083">
    <property type="entry name" value="maleylpyruvate isomerase family mycothiol-dependent enzyme"/>
    <property type="match status" value="1"/>
</dbReference>
<proteinExistence type="predicted"/>
<comment type="caution">
    <text evidence="3">The sequence shown here is derived from an EMBL/GenBank/DDBJ whole genome shotgun (WGS) entry which is preliminary data.</text>
</comment>
<evidence type="ECO:0000259" key="2">
    <source>
        <dbReference type="Pfam" id="PF11716"/>
    </source>
</evidence>
<dbReference type="Pfam" id="PF07398">
    <property type="entry name" value="MDMPI_C"/>
    <property type="match status" value="1"/>
</dbReference>
<dbReference type="InterPro" id="IPR036527">
    <property type="entry name" value="SCP2_sterol-bd_dom_sf"/>
</dbReference>
<dbReference type="InterPro" id="IPR010872">
    <property type="entry name" value="MDMPI_C-term_domain"/>
</dbReference>
<evidence type="ECO:0000313" key="4">
    <source>
        <dbReference type="Proteomes" id="UP001197114"/>
    </source>
</evidence>
<dbReference type="InterPro" id="IPR017517">
    <property type="entry name" value="Maleyloyr_isom"/>
</dbReference>
<dbReference type="InterPro" id="IPR034660">
    <property type="entry name" value="DinB/YfiT-like"/>
</dbReference>
<feature type="domain" description="Mycothiol-dependent maleylpyruvate isomerase metal-binding" evidence="2">
    <location>
        <begin position="11"/>
        <end position="139"/>
    </location>
</feature>
<evidence type="ECO:0000313" key="3">
    <source>
        <dbReference type="EMBL" id="MBW5421482.1"/>
    </source>
</evidence>
<protein>
    <submittedName>
        <fullName evidence="3">Maleylpyruvate isomerase family mycothiol-dependent enzyme</fullName>
    </submittedName>
</protein>
<reference evidence="3 4" key="1">
    <citation type="submission" date="2019-11" db="EMBL/GenBank/DDBJ databases">
        <authorList>
            <person name="Ay H."/>
        </authorList>
    </citation>
    <scope>NUCLEOTIDE SEQUENCE [LARGE SCALE GENOMIC DNA]</scope>
    <source>
        <strain evidence="3 4">BG9H</strain>
    </source>
</reference>
<gene>
    <name evidence="3" type="ORF">GKQ77_07855</name>
</gene>
<dbReference type="InterPro" id="IPR024344">
    <property type="entry name" value="MDMPI_metal-binding"/>
</dbReference>
<keyword evidence="3" id="KW-0413">Isomerase</keyword>
<dbReference type="Pfam" id="PF11716">
    <property type="entry name" value="MDMPI_N"/>
    <property type="match status" value="1"/>
</dbReference>
<dbReference type="GO" id="GO:0016853">
    <property type="term" value="F:isomerase activity"/>
    <property type="evidence" value="ECO:0007669"/>
    <property type="project" value="UniProtKB-KW"/>
</dbReference>
<evidence type="ECO:0000259" key="1">
    <source>
        <dbReference type="Pfam" id="PF07398"/>
    </source>
</evidence>
<dbReference type="Gene3D" id="3.30.1050.20">
    <property type="match status" value="1"/>
</dbReference>
<sequence length="230" mass="24957">MIDHVRDLASVRDATERLLSAAAKLNNDSTAEPSRLPGWTRGHVLAHLARNADALVNVLAGRPMYASAEARDADIERDAPRALTEQLADVAESAARFWDETAKPADWSRTVELRNGVTDSASRVPFRRWVEVELHHADLGIGYELEDLPEEFVQREISFLTARFSGNAGVPPTLITDGTHAWRTGREGAPDDVTVKVSGPAPEVVGWLSGRRDGSALTAEGGLLPDLPPL</sequence>
<dbReference type="SUPFAM" id="SSF109854">
    <property type="entry name" value="DinB/YfiT-like putative metalloenzymes"/>
    <property type="match status" value="1"/>
</dbReference>
<keyword evidence="4" id="KW-1185">Reference proteome</keyword>
<dbReference type="Gene3D" id="1.20.120.450">
    <property type="entry name" value="dinb family like domain"/>
    <property type="match status" value="1"/>
</dbReference>
<name>A0ABS6YLL3_9ACTN</name>